<keyword evidence="3" id="KW-1185">Reference proteome</keyword>
<gene>
    <name evidence="2" type="ORF">COCON_G00151470</name>
</gene>
<proteinExistence type="predicted"/>
<comment type="caution">
    <text evidence="2">The sequence shown here is derived from an EMBL/GenBank/DDBJ whole genome shotgun (WGS) entry which is preliminary data.</text>
</comment>
<feature type="region of interest" description="Disordered" evidence="1">
    <location>
        <begin position="1"/>
        <end position="48"/>
    </location>
</feature>
<sequence length="83" mass="9247">MLANNSSSAALSEVKSKSLMTVPPPPPPKKHHRVSSKMNKPTSDIEKTNWNDSVESFVQPLRILPGGFTTIIEWPRLHSQDLL</sequence>
<evidence type="ECO:0000313" key="3">
    <source>
        <dbReference type="Proteomes" id="UP001152803"/>
    </source>
</evidence>
<dbReference type="Proteomes" id="UP001152803">
    <property type="component" value="Unassembled WGS sequence"/>
</dbReference>
<dbReference type="AlphaFoldDB" id="A0A9Q1HUD5"/>
<organism evidence="2 3">
    <name type="scientific">Conger conger</name>
    <name type="common">Conger eel</name>
    <name type="synonym">Muraena conger</name>
    <dbReference type="NCBI Taxonomy" id="82655"/>
    <lineage>
        <taxon>Eukaryota</taxon>
        <taxon>Metazoa</taxon>
        <taxon>Chordata</taxon>
        <taxon>Craniata</taxon>
        <taxon>Vertebrata</taxon>
        <taxon>Euteleostomi</taxon>
        <taxon>Actinopterygii</taxon>
        <taxon>Neopterygii</taxon>
        <taxon>Teleostei</taxon>
        <taxon>Anguilliformes</taxon>
        <taxon>Congridae</taxon>
        <taxon>Conger</taxon>
    </lineage>
</organism>
<protein>
    <submittedName>
        <fullName evidence="2">Uncharacterized protein</fullName>
    </submittedName>
</protein>
<name>A0A9Q1HUD5_CONCO</name>
<evidence type="ECO:0000256" key="1">
    <source>
        <dbReference type="SAM" id="MobiDB-lite"/>
    </source>
</evidence>
<reference evidence="2" key="1">
    <citation type="journal article" date="2023" name="Science">
        <title>Genome structures resolve the early diversification of teleost fishes.</title>
        <authorList>
            <person name="Parey E."/>
            <person name="Louis A."/>
            <person name="Montfort J."/>
            <person name="Bouchez O."/>
            <person name="Roques C."/>
            <person name="Iampietro C."/>
            <person name="Lluch J."/>
            <person name="Castinel A."/>
            <person name="Donnadieu C."/>
            <person name="Desvignes T."/>
            <person name="Floi Bucao C."/>
            <person name="Jouanno E."/>
            <person name="Wen M."/>
            <person name="Mejri S."/>
            <person name="Dirks R."/>
            <person name="Jansen H."/>
            <person name="Henkel C."/>
            <person name="Chen W.J."/>
            <person name="Zahm M."/>
            <person name="Cabau C."/>
            <person name="Klopp C."/>
            <person name="Thompson A.W."/>
            <person name="Robinson-Rechavi M."/>
            <person name="Braasch I."/>
            <person name="Lecointre G."/>
            <person name="Bobe J."/>
            <person name="Postlethwait J.H."/>
            <person name="Berthelot C."/>
            <person name="Roest Crollius H."/>
            <person name="Guiguen Y."/>
        </authorList>
    </citation>
    <scope>NUCLEOTIDE SEQUENCE</scope>
    <source>
        <strain evidence="2">Concon-B</strain>
    </source>
</reference>
<accession>A0A9Q1HUD5</accession>
<feature type="compositionally biased region" description="Low complexity" evidence="1">
    <location>
        <begin position="1"/>
        <end position="12"/>
    </location>
</feature>
<evidence type="ECO:0000313" key="2">
    <source>
        <dbReference type="EMBL" id="KAJ8262690.1"/>
    </source>
</evidence>
<dbReference type="EMBL" id="JAFJMO010000011">
    <property type="protein sequence ID" value="KAJ8262690.1"/>
    <property type="molecule type" value="Genomic_DNA"/>
</dbReference>